<dbReference type="InterPro" id="IPR010093">
    <property type="entry name" value="SinI_DNA-bd"/>
</dbReference>
<name>A0ABT8K750_9MICO</name>
<evidence type="ECO:0000313" key="2">
    <source>
        <dbReference type="EMBL" id="MDN4613271.1"/>
    </source>
</evidence>
<evidence type="ECO:0000313" key="3">
    <source>
        <dbReference type="Proteomes" id="UP001174208"/>
    </source>
</evidence>
<dbReference type="Gene3D" id="1.10.10.10">
    <property type="entry name" value="Winged helix-like DNA-binding domain superfamily/Winged helix DNA-binding domain"/>
    <property type="match status" value="1"/>
</dbReference>
<sequence>MTTTLLKDGTLFVDEELRLQAEQFVAVSGNRSVRGVRVVLDDDSEVMLSAELAEFVGRVLDGSANGSVNVSLLPKELTTTQAAELLGVSRPTLMKWVGERALPARRVGTHTRLATDVVLRFREQVRAHGRMAFYELRSWAEDNDAHD</sequence>
<evidence type="ECO:0000259" key="1">
    <source>
        <dbReference type="Pfam" id="PF12728"/>
    </source>
</evidence>
<comment type="caution">
    <text evidence="2">The sequence shown here is derived from an EMBL/GenBank/DDBJ whole genome shotgun (WGS) entry which is preliminary data.</text>
</comment>
<organism evidence="2 3">
    <name type="scientific">Leifsonia williamsii</name>
    <dbReference type="NCBI Taxonomy" id="3035919"/>
    <lineage>
        <taxon>Bacteria</taxon>
        <taxon>Bacillati</taxon>
        <taxon>Actinomycetota</taxon>
        <taxon>Actinomycetes</taxon>
        <taxon>Micrococcales</taxon>
        <taxon>Microbacteriaceae</taxon>
        <taxon>Leifsonia</taxon>
    </lineage>
</organism>
<keyword evidence="3" id="KW-1185">Reference proteome</keyword>
<dbReference type="InterPro" id="IPR009061">
    <property type="entry name" value="DNA-bd_dom_put_sf"/>
</dbReference>
<dbReference type="NCBIfam" id="TIGR01764">
    <property type="entry name" value="excise"/>
    <property type="match status" value="1"/>
</dbReference>
<accession>A0ABT8K750</accession>
<dbReference type="RefSeq" id="WP_301212756.1">
    <property type="nucleotide sequence ID" value="NZ_JAROCF010000001.1"/>
</dbReference>
<proteinExistence type="predicted"/>
<dbReference type="Pfam" id="PF12728">
    <property type="entry name" value="HTH_17"/>
    <property type="match status" value="1"/>
</dbReference>
<reference evidence="2" key="1">
    <citation type="submission" date="2023-06" db="EMBL/GenBank/DDBJ databases">
        <title>MT1 and MT2 Draft Genomes of Novel Species.</title>
        <authorList>
            <person name="Venkateswaran K."/>
        </authorList>
    </citation>
    <scope>NUCLEOTIDE SEQUENCE</scope>
    <source>
        <strain evidence="2">F6_8S_P_1B</strain>
    </source>
</reference>
<feature type="domain" description="Helix-turn-helix" evidence="1">
    <location>
        <begin position="77"/>
        <end position="124"/>
    </location>
</feature>
<dbReference type="InterPro" id="IPR036388">
    <property type="entry name" value="WH-like_DNA-bd_sf"/>
</dbReference>
<protein>
    <submittedName>
        <fullName evidence="2">Helix-turn-helix domain-containing protein</fullName>
    </submittedName>
</protein>
<dbReference type="EMBL" id="JAROCF010000001">
    <property type="protein sequence ID" value="MDN4613271.1"/>
    <property type="molecule type" value="Genomic_DNA"/>
</dbReference>
<dbReference type="InterPro" id="IPR041657">
    <property type="entry name" value="HTH_17"/>
</dbReference>
<dbReference type="SUPFAM" id="SSF46955">
    <property type="entry name" value="Putative DNA-binding domain"/>
    <property type="match status" value="1"/>
</dbReference>
<dbReference type="Proteomes" id="UP001174208">
    <property type="component" value="Unassembled WGS sequence"/>
</dbReference>
<gene>
    <name evidence="2" type="ORF">P5G50_02295</name>
</gene>